<evidence type="ECO:0000313" key="5">
    <source>
        <dbReference type="EMBL" id="MBB4102957.1"/>
    </source>
</evidence>
<dbReference type="EC" id="2.7.1.-" evidence="5"/>
<dbReference type="InterPro" id="IPR050306">
    <property type="entry name" value="PfkB_Carbo_kinase"/>
</dbReference>
<dbReference type="PANTHER" id="PTHR43085">
    <property type="entry name" value="HEXOKINASE FAMILY MEMBER"/>
    <property type="match status" value="1"/>
</dbReference>
<evidence type="ECO:0000256" key="3">
    <source>
        <dbReference type="ARBA" id="ARBA00022777"/>
    </source>
</evidence>
<dbReference type="Gene3D" id="3.40.1190.20">
    <property type="match status" value="1"/>
</dbReference>
<comment type="caution">
    <text evidence="5">The sequence shown here is derived from an EMBL/GenBank/DDBJ whole genome shotgun (WGS) entry which is preliminary data.</text>
</comment>
<dbReference type="AlphaFoldDB" id="A0A7W6K0P0"/>
<reference evidence="5 6" key="1">
    <citation type="submission" date="2020-08" db="EMBL/GenBank/DDBJ databases">
        <title>Genomic Encyclopedia of Type Strains, Phase IV (KMG-IV): sequencing the most valuable type-strain genomes for metagenomic binning, comparative biology and taxonomic classification.</title>
        <authorList>
            <person name="Goeker M."/>
        </authorList>
    </citation>
    <scope>NUCLEOTIDE SEQUENCE [LARGE SCALE GENOMIC DNA]</scope>
    <source>
        <strain evidence="5 6">DSM 26385</strain>
    </source>
</reference>
<comment type="similarity">
    <text evidence="1">Belongs to the carbohydrate kinase PfkB family.</text>
</comment>
<keyword evidence="6" id="KW-1185">Reference proteome</keyword>
<keyword evidence="2 5" id="KW-0808">Transferase</keyword>
<dbReference type="RefSeq" id="WP_370686310.1">
    <property type="nucleotide sequence ID" value="NZ_JACIDU010000005.1"/>
</dbReference>
<evidence type="ECO:0000256" key="2">
    <source>
        <dbReference type="ARBA" id="ARBA00022679"/>
    </source>
</evidence>
<sequence length="288" mass="30908">MGTSVTSRILCVGDNTVDIFVDRKTMYPGGNAVNVAVGVRRLGAQSHYIGCISEDRYGELVYQSLKDEGVDLSLCRRASGPSPKALIGHRGNDRYFIGSMPGVRADYELGDPDYALMAKVDIVHTSFYSGLDDKLDQMAKASNILAYDFSNKWLDRHLEQSARFIDIAFISAPARDEAACVELMGRWTDAGAKLVVMTRGECGSLAMKGGKAYRQGIVAAEVVDTLGAGDGFIAGFLTSYAGDADIQAALAMGAQSAARACQQMGGYGYAAEHPWEIPDLPSAGHKER</sequence>
<keyword evidence="3 5" id="KW-0418">Kinase</keyword>
<dbReference type="EMBL" id="JACIDU010000005">
    <property type="protein sequence ID" value="MBB4102957.1"/>
    <property type="molecule type" value="Genomic_DNA"/>
</dbReference>
<feature type="domain" description="Carbohydrate kinase PfkB" evidence="4">
    <location>
        <begin position="22"/>
        <end position="266"/>
    </location>
</feature>
<dbReference type="GO" id="GO:0016301">
    <property type="term" value="F:kinase activity"/>
    <property type="evidence" value="ECO:0007669"/>
    <property type="project" value="UniProtKB-KW"/>
</dbReference>
<dbReference type="PROSITE" id="PS00584">
    <property type="entry name" value="PFKB_KINASES_2"/>
    <property type="match status" value="1"/>
</dbReference>
<organism evidence="5 6">
    <name type="scientific">Allorhizobium borbori</name>
    <dbReference type="NCBI Taxonomy" id="485907"/>
    <lineage>
        <taxon>Bacteria</taxon>
        <taxon>Pseudomonadati</taxon>
        <taxon>Pseudomonadota</taxon>
        <taxon>Alphaproteobacteria</taxon>
        <taxon>Hyphomicrobiales</taxon>
        <taxon>Rhizobiaceae</taxon>
        <taxon>Rhizobium/Agrobacterium group</taxon>
        <taxon>Allorhizobium</taxon>
    </lineage>
</organism>
<dbReference type="InterPro" id="IPR029056">
    <property type="entry name" value="Ribokinase-like"/>
</dbReference>
<dbReference type="InterPro" id="IPR002173">
    <property type="entry name" value="Carboh/pur_kinase_PfkB_CS"/>
</dbReference>
<gene>
    <name evidence="5" type="ORF">GGQ66_001512</name>
</gene>
<protein>
    <submittedName>
        <fullName evidence="5">Fructoselysine 6-kinase</fullName>
        <ecNumber evidence="5">2.7.1.-</ecNumber>
    </submittedName>
</protein>
<dbReference type="InterPro" id="IPR011611">
    <property type="entry name" value="PfkB_dom"/>
</dbReference>
<proteinExistence type="inferred from homology"/>
<evidence type="ECO:0000256" key="1">
    <source>
        <dbReference type="ARBA" id="ARBA00010688"/>
    </source>
</evidence>
<dbReference type="SUPFAM" id="SSF53613">
    <property type="entry name" value="Ribokinase-like"/>
    <property type="match status" value="1"/>
</dbReference>
<evidence type="ECO:0000313" key="6">
    <source>
        <dbReference type="Proteomes" id="UP000584824"/>
    </source>
</evidence>
<accession>A0A7W6K0P0</accession>
<evidence type="ECO:0000259" key="4">
    <source>
        <dbReference type="Pfam" id="PF00294"/>
    </source>
</evidence>
<dbReference type="Pfam" id="PF00294">
    <property type="entry name" value="PfkB"/>
    <property type="match status" value="1"/>
</dbReference>
<dbReference type="Proteomes" id="UP000584824">
    <property type="component" value="Unassembled WGS sequence"/>
</dbReference>
<dbReference type="PANTHER" id="PTHR43085:SF41">
    <property type="entry name" value="FRUCTOSELYSINE 6-KINASE"/>
    <property type="match status" value="1"/>
</dbReference>
<name>A0A7W6K0P0_9HYPH</name>